<evidence type="ECO:0000313" key="1">
    <source>
        <dbReference type="EMBL" id="MBD2173742.1"/>
    </source>
</evidence>
<accession>A0ABR7ZM42</accession>
<proteinExistence type="predicted"/>
<name>A0ABR7ZM42_ANACY</name>
<gene>
    <name evidence="1" type="ORF">H6F81_21260</name>
</gene>
<dbReference type="EMBL" id="JACJQC010000021">
    <property type="protein sequence ID" value="MBD2173742.1"/>
    <property type="molecule type" value="Genomic_DNA"/>
</dbReference>
<organism evidence="1 2">
    <name type="scientific">Anabaena cylindrica FACHB-318</name>
    <dbReference type="NCBI Taxonomy" id="2692880"/>
    <lineage>
        <taxon>Bacteria</taxon>
        <taxon>Bacillati</taxon>
        <taxon>Cyanobacteriota</taxon>
        <taxon>Cyanophyceae</taxon>
        <taxon>Nostocales</taxon>
        <taxon>Nostocaceae</taxon>
        <taxon>Anabaena</taxon>
    </lineage>
</organism>
<protein>
    <submittedName>
        <fullName evidence="1">Uncharacterized protein</fullName>
    </submittedName>
</protein>
<dbReference type="Proteomes" id="UP000638897">
    <property type="component" value="Unassembled WGS sequence"/>
</dbReference>
<dbReference type="RefSeq" id="WP_158629519.1">
    <property type="nucleotide sequence ID" value="NZ_JACJQC010000021.1"/>
</dbReference>
<comment type="caution">
    <text evidence="1">The sequence shown here is derived from an EMBL/GenBank/DDBJ whole genome shotgun (WGS) entry which is preliminary data.</text>
</comment>
<keyword evidence="2" id="KW-1185">Reference proteome</keyword>
<sequence length="88" mass="9811">MPLRASSSTGGVAIIICLGREQGTKRKAGISVPTFFINQIQVLYISELLTETYFFYLNLIILYPMGVDYGETLTLPRIPVFNLTRHGA</sequence>
<reference evidence="1 2" key="1">
    <citation type="journal article" date="2020" name="ISME J.">
        <title>Comparative genomics reveals insights into cyanobacterial evolution and habitat adaptation.</title>
        <authorList>
            <person name="Chen M.Y."/>
            <person name="Teng W.K."/>
            <person name="Zhao L."/>
            <person name="Hu C.X."/>
            <person name="Zhou Y.K."/>
            <person name="Han B.P."/>
            <person name="Song L.R."/>
            <person name="Shu W.S."/>
        </authorList>
    </citation>
    <scope>NUCLEOTIDE SEQUENCE [LARGE SCALE GENOMIC DNA]</scope>
    <source>
        <strain evidence="1 2">FACHB-318</strain>
    </source>
</reference>
<evidence type="ECO:0000313" key="2">
    <source>
        <dbReference type="Proteomes" id="UP000638897"/>
    </source>
</evidence>